<keyword evidence="2" id="KW-0808">Transferase</keyword>
<dbReference type="EMBL" id="CP094358">
    <property type="protein sequence ID" value="UOB17073.1"/>
    <property type="molecule type" value="Genomic_DNA"/>
</dbReference>
<keyword evidence="3" id="KW-1185">Reference proteome</keyword>
<proteinExistence type="predicted"/>
<sequence length="310" mass="34962">MAKINMFWYKVPFGKKNFGDELGPYIVKKLSGQRIAYIPLLHNTLSKKSLLAYPAALYARKMNGTDIVDNLKFLFSNKGVLITVGSIIGWYSSPKCIIWGAGIMASDQNINKATFCAVRGKFTQKRLRELGLNPPAAIGDPALLMPLLYNPEIKAQFKLGIIPHHFHYEEVKKREDSKDILIINLLEEVEKVIDDMLSCEIVISSSLHGIIIAHAYNKPCIWVNLSAHSIGGDDIKFADYFSSVNIIPYERFSFNLKDYDDAFIEKIHHIIKENPQISLPEQSTIATRQSELIQSAPFEVLDIYNPATDS</sequence>
<organism evidence="2 3">
    <name type="scientific">Abyssalbus ytuae</name>
    <dbReference type="NCBI Taxonomy" id="2926907"/>
    <lineage>
        <taxon>Bacteria</taxon>
        <taxon>Pseudomonadati</taxon>
        <taxon>Bacteroidota</taxon>
        <taxon>Flavobacteriia</taxon>
        <taxon>Flavobacteriales</taxon>
        <taxon>Flavobacteriaceae</taxon>
        <taxon>Abyssalbus</taxon>
    </lineage>
</organism>
<evidence type="ECO:0000313" key="3">
    <source>
        <dbReference type="Proteomes" id="UP000831290"/>
    </source>
</evidence>
<evidence type="ECO:0000259" key="1">
    <source>
        <dbReference type="Pfam" id="PF04230"/>
    </source>
</evidence>
<dbReference type="AlphaFoldDB" id="A0A9E6ZQS4"/>
<dbReference type="InterPro" id="IPR007345">
    <property type="entry name" value="Polysacch_pyruvyl_Trfase"/>
</dbReference>
<gene>
    <name evidence="2" type="ORF">MQE35_15195</name>
</gene>
<feature type="domain" description="Polysaccharide pyruvyl transferase" evidence="1">
    <location>
        <begin position="77"/>
        <end position="224"/>
    </location>
</feature>
<accession>A0A9E6ZQS4</accession>
<dbReference type="Proteomes" id="UP000831290">
    <property type="component" value="Chromosome"/>
</dbReference>
<name>A0A9E6ZQS4_9FLAO</name>
<evidence type="ECO:0000313" key="2">
    <source>
        <dbReference type="EMBL" id="UOB17073.1"/>
    </source>
</evidence>
<dbReference type="RefSeq" id="WP_255842343.1">
    <property type="nucleotide sequence ID" value="NZ_CP094358.1"/>
</dbReference>
<dbReference type="GO" id="GO:0016740">
    <property type="term" value="F:transferase activity"/>
    <property type="evidence" value="ECO:0007669"/>
    <property type="project" value="UniProtKB-KW"/>
</dbReference>
<dbReference type="Pfam" id="PF04230">
    <property type="entry name" value="PS_pyruv_trans"/>
    <property type="match status" value="1"/>
</dbReference>
<dbReference type="KEGG" id="fbm:MQE35_15195"/>
<protein>
    <submittedName>
        <fullName evidence="2">Polysaccharide pyruvyl transferase family protein</fullName>
    </submittedName>
</protein>
<reference evidence="2" key="1">
    <citation type="submission" date="2022-03" db="EMBL/GenBank/DDBJ databases">
        <title>Description of Abyssus ytuae gen. nov., sp. nov., a novel member of the family Flavobacteriaceae isolated from the sediment of Mariana Trench.</title>
        <authorList>
            <person name="Zhang J."/>
            <person name="Xu X."/>
        </authorList>
    </citation>
    <scope>NUCLEOTIDE SEQUENCE</scope>
    <source>
        <strain evidence="2">MT3330</strain>
    </source>
</reference>